<dbReference type="AlphaFoldDB" id="A0ABD0SKW0"/>
<evidence type="ECO:0000313" key="2">
    <source>
        <dbReference type="EMBL" id="KAL0820466.1"/>
    </source>
</evidence>
<name>A0ABD0SKW0_LOXSC</name>
<gene>
    <name evidence="2" type="ORF">ABMA28_006334</name>
</gene>
<feature type="compositionally biased region" description="Polar residues" evidence="1">
    <location>
        <begin position="113"/>
        <end position="124"/>
    </location>
</feature>
<proteinExistence type="predicted"/>
<evidence type="ECO:0000256" key="1">
    <source>
        <dbReference type="SAM" id="MobiDB-lite"/>
    </source>
</evidence>
<evidence type="ECO:0000313" key="3">
    <source>
        <dbReference type="Proteomes" id="UP001549921"/>
    </source>
</evidence>
<accession>A0ABD0SKW0</accession>
<comment type="caution">
    <text evidence="2">The sequence shown here is derived from an EMBL/GenBank/DDBJ whole genome shotgun (WGS) entry which is preliminary data.</text>
</comment>
<dbReference type="EMBL" id="JBEDNZ010000019">
    <property type="protein sequence ID" value="KAL0820466.1"/>
    <property type="molecule type" value="Genomic_DNA"/>
</dbReference>
<feature type="region of interest" description="Disordered" evidence="1">
    <location>
        <begin position="105"/>
        <end position="129"/>
    </location>
</feature>
<dbReference type="Proteomes" id="UP001549921">
    <property type="component" value="Unassembled WGS sequence"/>
</dbReference>
<sequence>MKISECNHIRIRDNNAYGTSVEDFIKSIEKQYKIDFRSLPQWKELVKRLHVMTTDCKRKIEDANRRKYVMISKILVESTRDSPFQLTNKLARTYNTWQMLENARKKPRKKTTITESDTHLSSHPTGELFGEISPNISTAHQNTEVFVPEVTEPEPVPKSDIETETEAIVTSHLPVSICINQHKLISPLRSQEVIFEYHAAPQKLEPALEKKESKEWLLLNRTTSVKCFPKEISITNTSPNEQTIKFSTINCTNEYMNIRFMSIADDTHFKMIKIIPATPKRLYPGIAITFKFVFKLFENAEEFSSMLYFRVGQKVLEEAPVEALCIPIRSKFKLSRSAMVSKAVCIPPSYLWQIREDMGFPAGKLKISINDGHTYHLRIIKRMVNISRELQDSVVSIEVVSPNTESLIDRIEDNEIKTQSKTLVADKENQVEEIESIKTEDVIALVLEAIVDLALDTFLFDHTYLYLEPHSKTTVNVYFTKPSRIGSHHQYYDLEFRDTSTDEIMITKIVKVFAEVLPHPIKIYPQILDMSKSPITHGFCEDDIVITNTHRLYPVTIKFKLTTKMKKLFCITPMESLVPAKSSMKFAVKLCSRDCLSRETDDLAHFTFKIKVLGDKSVYDKVPPFFYEIIAPCASEFKKLYNEKYFKEVMGC</sequence>
<organism evidence="2 3">
    <name type="scientific">Loxostege sticticalis</name>
    <name type="common">Beet webworm moth</name>
    <dbReference type="NCBI Taxonomy" id="481309"/>
    <lineage>
        <taxon>Eukaryota</taxon>
        <taxon>Metazoa</taxon>
        <taxon>Ecdysozoa</taxon>
        <taxon>Arthropoda</taxon>
        <taxon>Hexapoda</taxon>
        <taxon>Insecta</taxon>
        <taxon>Pterygota</taxon>
        <taxon>Neoptera</taxon>
        <taxon>Endopterygota</taxon>
        <taxon>Lepidoptera</taxon>
        <taxon>Glossata</taxon>
        <taxon>Ditrysia</taxon>
        <taxon>Pyraloidea</taxon>
        <taxon>Crambidae</taxon>
        <taxon>Pyraustinae</taxon>
        <taxon>Loxostege</taxon>
    </lineage>
</organism>
<reference evidence="2 3" key="1">
    <citation type="submission" date="2024-06" db="EMBL/GenBank/DDBJ databases">
        <title>A chromosome-level genome assembly of beet webworm, Loxostege sticticalis.</title>
        <authorList>
            <person name="Zhang Y."/>
        </authorList>
    </citation>
    <scope>NUCLEOTIDE SEQUENCE [LARGE SCALE GENOMIC DNA]</scope>
    <source>
        <strain evidence="2">AQ028</strain>
        <tissue evidence="2">Male pupae</tissue>
    </source>
</reference>
<protein>
    <submittedName>
        <fullName evidence="2">Uncharacterized protein</fullName>
    </submittedName>
</protein>